<evidence type="ECO:0000256" key="4">
    <source>
        <dbReference type="ARBA" id="ARBA00023163"/>
    </source>
</evidence>
<dbReference type="InterPro" id="IPR003593">
    <property type="entry name" value="AAA+_ATPase"/>
</dbReference>
<dbReference type="PROSITE" id="PS50045">
    <property type="entry name" value="SIGMA54_INTERACT_4"/>
    <property type="match status" value="1"/>
</dbReference>
<dbReference type="Pfam" id="PF00158">
    <property type="entry name" value="Sigma54_activat"/>
    <property type="match status" value="1"/>
</dbReference>
<dbReference type="PROSITE" id="PS00688">
    <property type="entry name" value="SIGMA54_INTERACT_3"/>
    <property type="match status" value="1"/>
</dbReference>
<dbReference type="CDD" id="cd00009">
    <property type="entry name" value="AAA"/>
    <property type="match status" value="1"/>
</dbReference>
<keyword evidence="2" id="KW-0067">ATP-binding</keyword>
<dbReference type="SUPFAM" id="SSF46689">
    <property type="entry name" value="Homeodomain-like"/>
    <property type="match status" value="1"/>
</dbReference>
<dbReference type="Gene3D" id="3.40.50.300">
    <property type="entry name" value="P-loop containing nucleotide triphosphate hydrolases"/>
    <property type="match status" value="1"/>
</dbReference>
<reference evidence="6" key="1">
    <citation type="submission" date="2020-05" db="EMBL/GenBank/DDBJ databases">
        <authorList>
            <person name="Zeng H."/>
            <person name="Chan Y.K."/>
            <person name="Watt R.M."/>
        </authorList>
    </citation>
    <scope>NUCLEOTIDE SEQUENCE</scope>
    <source>
        <strain evidence="6">ATCC 700773</strain>
    </source>
</reference>
<dbReference type="GO" id="GO:0006355">
    <property type="term" value="P:regulation of DNA-templated transcription"/>
    <property type="evidence" value="ECO:0007669"/>
    <property type="project" value="InterPro"/>
</dbReference>
<keyword evidence="3" id="KW-0805">Transcription regulation</keyword>
<reference evidence="6" key="2">
    <citation type="journal article" date="2021" name="Microbiol. Resour. Announc.">
        <title>Complete Genome Sequences of Three Human Oral Treponema parvum Isolates.</title>
        <authorList>
            <person name="Zeng H."/>
            <person name="Watt R.M."/>
        </authorList>
    </citation>
    <scope>NUCLEOTIDE SEQUENCE</scope>
    <source>
        <strain evidence="6">ATCC 700773</strain>
    </source>
</reference>
<evidence type="ECO:0000256" key="2">
    <source>
        <dbReference type="ARBA" id="ARBA00022840"/>
    </source>
</evidence>
<sequence>MNEDTGKGNVSKNTDDVISANAVYAERPANAFTAKSRVISDLYRVMESVALSDAPVLLTGENGSGKNFFARKLHLKSKRKNAPFVRADCIAFLQEGVFENRIKNYERMLATADGGTLFFDGIEKLPLNLQTVLLDRMAPYSKSSGTVSDKTAAFNVRIIASAECDLEASVKDGRFLIDLYHRLNTFPINIPPLRERKEDIEPLAEFFLKKFGRKTKKQFSGFSSSAAKALHDYYWPGNVRELKNTVEYACILGEEPFIQDWDLRFSKSFSGTACGQVAAEEKNPSSTEDRTLKAALSRFKRAYICKILDETSWNQTKAGKILGIQRTYISRLLNELHVREDKDRK</sequence>
<evidence type="ECO:0000256" key="1">
    <source>
        <dbReference type="ARBA" id="ARBA00022741"/>
    </source>
</evidence>
<accession>A0A975EYL6</accession>
<evidence type="ECO:0000313" key="6">
    <source>
        <dbReference type="EMBL" id="QTQ11336.1"/>
    </source>
</evidence>
<dbReference type="Proteomes" id="UP000671995">
    <property type="component" value="Chromosome"/>
</dbReference>
<protein>
    <submittedName>
        <fullName evidence="6">Sigma-54-dependent Fis family transcriptional regulator</fullName>
    </submittedName>
</protein>
<dbReference type="Gene3D" id="1.10.10.60">
    <property type="entry name" value="Homeodomain-like"/>
    <property type="match status" value="1"/>
</dbReference>
<keyword evidence="1" id="KW-0547">Nucleotide-binding</keyword>
<dbReference type="SMART" id="SM00382">
    <property type="entry name" value="AAA"/>
    <property type="match status" value="1"/>
</dbReference>
<dbReference type="EMBL" id="CP054257">
    <property type="protein sequence ID" value="QTQ11336.1"/>
    <property type="molecule type" value="Genomic_DNA"/>
</dbReference>
<evidence type="ECO:0000313" key="7">
    <source>
        <dbReference type="Proteomes" id="UP000671995"/>
    </source>
</evidence>
<dbReference type="RefSeq" id="WP_210118131.1">
    <property type="nucleotide sequence ID" value="NZ_CP054257.1"/>
</dbReference>
<dbReference type="InterPro" id="IPR002078">
    <property type="entry name" value="Sigma_54_int"/>
</dbReference>
<gene>
    <name evidence="6" type="ORF">HRI96_03470</name>
</gene>
<dbReference type="InterPro" id="IPR058031">
    <property type="entry name" value="AAA_lid_NorR"/>
</dbReference>
<organism evidence="6 7">
    <name type="scientific">Treponema parvum</name>
    <dbReference type="NCBI Taxonomy" id="138851"/>
    <lineage>
        <taxon>Bacteria</taxon>
        <taxon>Pseudomonadati</taxon>
        <taxon>Spirochaetota</taxon>
        <taxon>Spirochaetia</taxon>
        <taxon>Spirochaetales</taxon>
        <taxon>Treponemataceae</taxon>
        <taxon>Treponema</taxon>
    </lineage>
</organism>
<dbReference type="AlphaFoldDB" id="A0A975EYL6"/>
<dbReference type="PANTHER" id="PTHR32071">
    <property type="entry name" value="TRANSCRIPTIONAL REGULATORY PROTEIN"/>
    <property type="match status" value="1"/>
</dbReference>
<proteinExistence type="predicted"/>
<dbReference type="Pfam" id="PF25601">
    <property type="entry name" value="AAA_lid_14"/>
    <property type="match status" value="1"/>
</dbReference>
<name>A0A975EYL6_9SPIR</name>
<dbReference type="InterPro" id="IPR027417">
    <property type="entry name" value="P-loop_NTPase"/>
</dbReference>
<evidence type="ECO:0000256" key="3">
    <source>
        <dbReference type="ARBA" id="ARBA00023015"/>
    </source>
</evidence>
<evidence type="ECO:0000259" key="5">
    <source>
        <dbReference type="PROSITE" id="PS50045"/>
    </source>
</evidence>
<dbReference type="GO" id="GO:0005524">
    <property type="term" value="F:ATP binding"/>
    <property type="evidence" value="ECO:0007669"/>
    <property type="project" value="UniProtKB-KW"/>
</dbReference>
<dbReference type="SUPFAM" id="SSF52540">
    <property type="entry name" value="P-loop containing nucleoside triphosphate hydrolases"/>
    <property type="match status" value="1"/>
</dbReference>
<feature type="domain" description="Sigma-54 factor interaction" evidence="5">
    <location>
        <begin position="32"/>
        <end position="251"/>
    </location>
</feature>
<dbReference type="Gene3D" id="1.10.8.60">
    <property type="match status" value="1"/>
</dbReference>
<dbReference type="InterPro" id="IPR025944">
    <property type="entry name" value="Sigma_54_int_dom_CS"/>
</dbReference>
<keyword evidence="4" id="KW-0804">Transcription</keyword>
<dbReference type="InterPro" id="IPR009057">
    <property type="entry name" value="Homeodomain-like_sf"/>
</dbReference>